<feature type="compositionally biased region" description="Polar residues" evidence="1">
    <location>
        <begin position="52"/>
        <end position="63"/>
    </location>
</feature>
<dbReference type="CDD" id="cd10170">
    <property type="entry name" value="ASKHA_NBD_HSP70"/>
    <property type="match status" value="1"/>
</dbReference>
<dbReference type="GO" id="GO:0005886">
    <property type="term" value="C:plasma membrane"/>
    <property type="evidence" value="ECO:0000318"/>
    <property type="project" value="GO_Central"/>
</dbReference>
<organism evidence="2 3">
    <name type="scientific">Sclerotinia sclerotiorum (strain ATCC 18683 / 1980 / Ss-1)</name>
    <name type="common">White mold</name>
    <name type="synonym">Whetzelinia sclerotiorum</name>
    <dbReference type="NCBI Taxonomy" id="665079"/>
    <lineage>
        <taxon>Eukaryota</taxon>
        <taxon>Fungi</taxon>
        <taxon>Dikarya</taxon>
        <taxon>Ascomycota</taxon>
        <taxon>Pezizomycotina</taxon>
        <taxon>Leotiomycetes</taxon>
        <taxon>Helotiales</taxon>
        <taxon>Sclerotiniaceae</taxon>
        <taxon>Sclerotinia</taxon>
    </lineage>
</organism>
<dbReference type="STRING" id="665079.A7F245"/>
<name>A7F245_SCLS1</name>
<dbReference type="OMA" id="THNHESG"/>
<keyword evidence="3" id="KW-1185">Reference proteome</keyword>
<dbReference type="PANTHER" id="PTHR42749">
    <property type="entry name" value="CELL SHAPE-DETERMINING PROTEIN MREB"/>
    <property type="match status" value="1"/>
</dbReference>
<gene>
    <name evidence="2" type="ORF">SS1G_11666</name>
</gene>
<protein>
    <submittedName>
        <fullName evidence="2">Uncharacterized protein</fullName>
    </submittedName>
</protein>
<evidence type="ECO:0000313" key="3">
    <source>
        <dbReference type="Proteomes" id="UP000001312"/>
    </source>
</evidence>
<dbReference type="GO" id="GO:0005856">
    <property type="term" value="C:cytoskeleton"/>
    <property type="evidence" value="ECO:0000318"/>
    <property type="project" value="GO_Central"/>
</dbReference>
<dbReference type="InterPro" id="IPR043129">
    <property type="entry name" value="ATPase_NBD"/>
</dbReference>
<dbReference type="RefSeq" id="XP_001587673.1">
    <property type="nucleotide sequence ID" value="XM_001587623.1"/>
</dbReference>
<dbReference type="AlphaFoldDB" id="A7F245"/>
<sequence>MGNTVEGESNNTTTPQKFVIGVDFGTTFTSLLSIKNWPDDLSSGDAGGTRPQVPTETWYSTIPLSREAPEDIDEDGGTSEEFVYADNNHPLTSIEDPNIDSQPDNLDLVERFSEFFWGYQVHHQQYRENISRDTRTRVKRSKLWLVQTPYTREDRIELVHIIEYLIENYFIRKHGLKDEPDVRDVLDTFIDFLVKVLHHTKEQLTQLHNFSHSSVVEFSLTVPTIWSPKASRILQNALQTAARVTKFGDMSTKKAVIPYTVSEPEAAAIYMLARDNSVHPGETFIIADCGGGTVDIVTLRDEHYLLDIWPEGETLESIVNRFLPNFENEFKRRKDFTAIFGLKTRIPLPGLRPNAEKRFDDGYIVILKQDWEGVFKPLLERVKNLLHTQLCAALQKNFKVKTGNDASGYPVTAVSCGAVLAALNKTNGPARRAQSSYGLFRKEPYRPNVPGFEGHRNCIPSNCPIDGDQYIQPVESNPMTFLKKENKIQLLKDEYGSISKAKPHYRVELEISAELNGMLLEYSAKWTGPGGKLLRY</sequence>
<dbReference type="Proteomes" id="UP000001312">
    <property type="component" value="Unassembled WGS sequence"/>
</dbReference>
<dbReference type="SUPFAM" id="SSF53067">
    <property type="entry name" value="Actin-like ATPase domain"/>
    <property type="match status" value="1"/>
</dbReference>
<evidence type="ECO:0000256" key="1">
    <source>
        <dbReference type="SAM" id="MobiDB-lite"/>
    </source>
</evidence>
<feature type="region of interest" description="Disordered" evidence="1">
    <location>
        <begin position="39"/>
        <end position="80"/>
    </location>
</feature>
<evidence type="ECO:0000313" key="2">
    <source>
        <dbReference type="EMBL" id="EDN95787.1"/>
    </source>
</evidence>
<dbReference type="InParanoid" id="A7F245"/>
<dbReference type="PANTHER" id="PTHR42749:SF8">
    <property type="entry name" value="HSP70 FAMILY PROTEIN (AFU_ORTHOLOGUE AFUA_3G13740)"/>
    <property type="match status" value="1"/>
</dbReference>
<dbReference type="Gene3D" id="3.30.420.40">
    <property type="match status" value="1"/>
</dbReference>
<dbReference type="EMBL" id="CH476638">
    <property type="protein sequence ID" value="EDN95787.1"/>
    <property type="molecule type" value="Genomic_DNA"/>
</dbReference>
<accession>A7F245</accession>
<proteinExistence type="predicted"/>
<dbReference type="KEGG" id="ssl:SS1G_11666"/>
<reference evidence="3" key="1">
    <citation type="journal article" date="2011" name="PLoS Genet.">
        <title>Genomic analysis of the necrotrophic fungal pathogens Sclerotinia sclerotiorum and Botrytis cinerea.</title>
        <authorList>
            <person name="Amselem J."/>
            <person name="Cuomo C.A."/>
            <person name="van Kan J.A."/>
            <person name="Viaud M."/>
            <person name="Benito E.P."/>
            <person name="Couloux A."/>
            <person name="Coutinho P.M."/>
            <person name="de Vries R.P."/>
            <person name="Dyer P.S."/>
            <person name="Fillinger S."/>
            <person name="Fournier E."/>
            <person name="Gout L."/>
            <person name="Hahn M."/>
            <person name="Kohn L."/>
            <person name="Lapalu N."/>
            <person name="Plummer K.M."/>
            <person name="Pradier J.M."/>
            <person name="Quevillon E."/>
            <person name="Sharon A."/>
            <person name="Simon A."/>
            <person name="ten Have A."/>
            <person name="Tudzynski B."/>
            <person name="Tudzynski P."/>
            <person name="Wincker P."/>
            <person name="Andrew M."/>
            <person name="Anthouard V."/>
            <person name="Beever R.E."/>
            <person name="Beffa R."/>
            <person name="Benoit I."/>
            <person name="Bouzid O."/>
            <person name="Brault B."/>
            <person name="Chen Z."/>
            <person name="Choquer M."/>
            <person name="Collemare J."/>
            <person name="Cotton P."/>
            <person name="Danchin E.G."/>
            <person name="Da Silva C."/>
            <person name="Gautier A."/>
            <person name="Giraud C."/>
            <person name="Giraud T."/>
            <person name="Gonzalez C."/>
            <person name="Grossetete S."/>
            <person name="Guldener U."/>
            <person name="Henrissat B."/>
            <person name="Howlett B.J."/>
            <person name="Kodira C."/>
            <person name="Kretschmer M."/>
            <person name="Lappartient A."/>
            <person name="Leroch M."/>
            <person name="Levis C."/>
            <person name="Mauceli E."/>
            <person name="Neuveglise C."/>
            <person name="Oeser B."/>
            <person name="Pearson M."/>
            <person name="Poulain J."/>
            <person name="Poussereau N."/>
            <person name="Quesneville H."/>
            <person name="Rascle C."/>
            <person name="Schumacher J."/>
            <person name="Segurens B."/>
            <person name="Sexton A."/>
            <person name="Silva E."/>
            <person name="Sirven C."/>
            <person name="Soanes D.M."/>
            <person name="Talbot N.J."/>
            <person name="Templeton M."/>
            <person name="Yandava C."/>
            <person name="Yarden O."/>
            <person name="Zeng Q."/>
            <person name="Rollins J.A."/>
            <person name="Lebrun M.H."/>
            <person name="Dickman M."/>
        </authorList>
    </citation>
    <scope>NUCLEOTIDE SEQUENCE [LARGE SCALE GENOMIC DNA]</scope>
    <source>
        <strain evidence="3">ATCC 18683 / 1980 / Ss-1</strain>
    </source>
</reference>
<dbReference type="GeneID" id="5483673"/>